<keyword evidence="2" id="KW-0812">Transmembrane</keyword>
<sequence>MGLAIDYSLLMPLLLSSFFTIIFHRRRIELRGGGPRRGAGLIQLFEYLLLISPFLVLFLPLVEQSSTRVLRGQGPAEQTSGYPVDDARIPRAGMKPPSRAEGKSTGAPSAPFVIEKNKHVYKRSEISDLRKRIPTFKARFKGEDLGEMELIDLFLHRKRNRGQCNVLDNYGKQVPAAALITNLNRLRDTEFTMPKNFQVITEYGLETMTLRELNEFCKTKELYVYSPESGEYEIMTAARARHLQEKHPMVRWEKRWFLASSRLLDRIQKSLNRQGDDHAYYDGKIQSPKGLNLVYTHIGGTCIGGKLPTDSPCHPDTKKFKEDWSIYAVLNKGKFLRENPPEVVNNKIKIQKLMMQEFKNEELKKLTNALRPLTVRMSKDEIAEPLFAAYMVYAKEFETKPKIFRYLGTMKVLHEIADLPERMKSTGPRASNEDTIPRTKFVEAIKKFHNADPQLYCREHPEDGPDVLFAIGLCFDKHEKPEDCQSSQEADKSGSETLRGGQLERRPLRVIEFKSLLPSSERKAIQYRFDSGSPAVSSVRAPVQDTGEETGSDGLVLTRLGKDLSRARIPRLRELIKRYKCKQAGKDLEEMELVELLLHRKKTKIACDVLIDRGQEVPAASIVPTLNSLALTDFKMPDHFEVKTAQGRKNMTLEELNAFCEMNEIFEYCPEAGGNLMITPSVAKRYQEQNPMVKWKKKWYIASQRLLDILEQKLRLRGGEEIDTVSFFLGLMLHQRRLRGGGDQQGKLQNLLEFVLLICPLLFLFNPPENHSVIETLRGGERDTLPRKASVPGEEPIVKPRSTPLASGQAPGDSGTHGPGDPGGHGGDDGDGAILDNPDNHVVTRLRGLYKKSSVPEVRKAIQRFKVKLKGEVMEGLELIELFALRKRTKRRMNVIDDNGDQIPIAAYVNVLNRLAKSNKSMPKDFVLVTDNGRKRVTLEELNRLCDQYEIFVHNPASNEYVLMTKSRARFLESDHIHVRWNKKWYIASTKILDVLERKLKERAAEQASADYTGKIAMPDGFTIVYGNVGGICHKGRDPIGRYCSEKVNAYGPDWFLYALLDKRGRLSMIPQSVNEDKEGQHKLWTQLVKSRELRKVREKLRSRTVRFSASDIDPLFAAFMTFGPGFKSRPDFLRYLGSLQIIDRNSGFIEKIQSSSLKPSSKPISKRKLIEALKEINHGRRPELYCRESEDTEGDVDGGTLKGGAFGGSIGASYGASIEASIADSEEDLVGVPVIDPMGGSEAGDSDEKPSILFAVGLCFNKHEKPVNCLRG</sequence>
<keyword evidence="2" id="KW-0472">Membrane</keyword>
<evidence type="ECO:0000313" key="3">
    <source>
        <dbReference type="Proteomes" id="UP000694867"/>
    </source>
</evidence>
<protein>
    <submittedName>
        <fullName evidence="4">Uncharacterized protein LOC100901839</fullName>
    </submittedName>
</protein>
<dbReference type="KEGG" id="goe:100901839"/>
<gene>
    <name evidence="4" type="primary">LOC100901839</name>
</gene>
<feature type="transmembrane region" description="Helical" evidence="2">
    <location>
        <begin position="6"/>
        <end position="23"/>
    </location>
</feature>
<dbReference type="AlphaFoldDB" id="A0AAJ7L6U8"/>
<dbReference type="Proteomes" id="UP000694867">
    <property type="component" value="Unplaced"/>
</dbReference>
<name>A0AAJ7L6U8_9ACAR</name>
<proteinExistence type="predicted"/>
<dbReference type="GO" id="GO:0003723">
    <property type="term" value="F:RNA binding"/>
    <property type="evidence" value="ECO:0007669"/>
    <property type="project" value="InterPro"/>
</dbReference>
<dbReference type="InterPro" id="IPR036430">
    <property type="entry name" value="RNase_T2-like_sf"/>
</dbReference>
<feature type="region of interest" description="Disordered" evidence="1">
    <location>
        <begin position="70"/>
        <end position="109"/>
    </location>
</feature>
<dbReference type="GO" id="GO:0033897">
    <property type="term" value="F:ribonuclease T2 activity"/>
    <property type="evidence" value="ECO:0007669"/>
    <property type="project" value="InterPro"/>
</dbReference>
<keyword evidence="2" id="KW-1133">Transmembrane helix</keyword>
<evidence type="ECO:0000256" key="2">
    <source>
        <dbReference type="SAM" id="Phobius"/>
    </source>
</evidence>
<accession>A0AAJ7L6U8</accession>
<dbReference type="GeneID" id="100901839"/>
<dbReference type="RefSeq" id="XP_018495610.1">
    <property type="nucleotide sequence ID" value="XM_018640094.1"/>
</dbReference>
<feature type="transmembrane region" description="Helical" evidence="2">
    <location>
        <begin position="44"/>
        <end position="62"/>
    </location>
</feature>
<dbReference type="Gene3D" id="3.90.730.10">
    <property type="entry name" value="Ribonuclease T2-like"/>
    <property type="match status" value="1"/>
</dbReference>
<dbReference type="SUPFAM" id="SSF55895">
    <property type="entry name" value="Ribonuclease Rh-like"/>
    <property type="match status" value="1"/>
</dbReference>
<reference evidence="4" key="1">
    <citation type="submission" date="2025-08" db="UniProtKB">
        <authorList>
            <consortium name="RefSeq"/>
        </authorList>
    </citation>
    <scope>IDENTIFICATION</scope>
</reference>
<organism evidence="3 4">
    <name type="scientific">Galendromus occidentalis</name>
    <name type="common">western predatory mite</name>
    <dbReference type="NCBI Taxonomy" id="34638"/>
    <lineage>
        <taxon>Eukaryota</taxon>
        <taxon>Metazoa</taxon>
        <taxon>Ecdysozoa</taxon>
        <taxon>Arthropoda</taxon>
        <taxon>Chelicerata</taxon>
        <taxon>Arachnida</taxon>
        <taxon>Acari</taxon>
        <taxon>Parasitiformes</taxon>
        <taxon>Mesostigmata</taxon>
        <taxon>Gamasina</taxon>
        <taxon>Phytoseioidea</taxon>
        <taxon>Phytoseiidae</taxon>
        <taxon>Typhlodrominae</taxon>
        <taxon>Galendromus</taxon>
    </lineage>
</organism>
<evidence type="ECO:0000256" key="1">
    <source>
        <dbReference type="SAM" id="MobiDB-lite"/>
    </source>
</evidence>
<evidence type="ECO:0000313" key="4">
    <source>
        <dbReference type="RefSeq" id="XP_018495610.1"/>
    </source>
</evidence>
<feature type="compositionally biased region" description="Gly residues" evidence="1">
    <location>
        <begin position="815"/>
        <end position="825"/>
    </location>
</feature>
<feature type="region of interest" description="Disordered" evidence="1">
    <location>
        <begin position="783"/>
        <end position="838"/>
    </location>
</feature>
<keyword evidence="3" id="KW-1185">Reference proteome</keyword>